<keyword evidence="2" id="KW-1185">Reference proteome</keyword>
<evidence type="ECO:0000313" key="2">
    <source>
        <dbReference type="Proteomes" id="UP000830552"/>
    </source>
</evidence>
<evidence type="ECO:0008006" key="3">
    <source>
        <dbReference type="Google" id="ProtNLM"/>
    </source>
</evidence>
<evidence type="ECO:0000313" key="1">
    <source>
        <dbReference type="EMBL" id="UPQ77078.1"/>
    </source>
</evidence>
<sequence length="306" mass="35382">MKKFILSASLLIGTFCFSQSVTKKYNSFYDRYEYFDPNGNMISYEKYNSLAKQWEMYNVDGSNISSNSRQPTQYRAPQQLSISGLGNAMTAKQNRYDNNVQQVQSTVNSISNQINNLNVTDEQRQLIHDTFQKSCVNEVNRTRINYSSANETNRVIQWLYDSINTIIKNVTASSIVSSNNSTNYQNNPSNDYSSDGKIKANYGRTLPVYNIAIFDKNNRRLKDETIISDSYVIINENRIDFKRADGFVTYRDLYNKVYNEQKKGYTYLSTTGAVFIHDDLKYIEFFTNNLGEGENYTYYITPSGNR</sequence>
<organism evidence="1 2">
    <name type="scientific">Chryseobacterium nepalense</name>
    <dbReference type="NCBI Taxonomy" id="1854498"/>
    <lineage>
        <taxon>Bacteria</taxon>
        <taxon>Pseudomonadati</taxon>
        <taxon>Bacteroidota</taxon>
        <taxon>Flavobacteriia</taxon>
        <taxon>Flavobacteriales</taxon>
        <taxon>Weeksellaceae</taxon>
        <taxon>Chryseobacterium group</taxon>
        <taxon>Chryseobacterium</taxon>
    </lineage>
</organism>
<dbReference type="EMBL" id="CP096203">
    <property type="protein sequence ID" value="UPQ77078.1"/>
    <property type="molecule type" value="Genomic_DNA"/>
</dbReference>
<dbReference type="RefSeq" id="WP_248394209.1">
    <property type="nucleotide sequence ID" value="NZ_CP096203.1"/>
</dbReference>
<name>A0ABY4KBD6_9FLAO</name>
<protein>
    <recommendedName>
        <fullName evidence="3">RHS repeat-associated core domain-containing protein</fullName>
    </recommendedName>
</protein>
<reference evidence="1" key="1">
    <citation type="submission" date="2022-04" db="EMBL/GenBank/DDBJ databases">
        <title>Evolutionary, genomic, and biogeographic characterization of Chryseobacterium nepalense represented by a plastic-degrading bacterium AC3.</title>
        <authorList>
            <person name="Yin Z."/>
            <person name="Liu X."/>
            <person name="Wang D."/>
            <person name="Xie Z."/>
        </authorList>
    </citation>
    <scope>NUCLEOTIDE SEQUENCE</scope>
    <source>
        <strain evidence="1">AC3</strain>
    </source>
</reference>
<gene>
    <name evidence="1" type="ORF">M0D58_05845</name>
</gene>
<accession>A0ABY4KBD6</accession>
<proteinExistence type="predicted"/>
<dbReference type="Proteomes" id="UP000830552">
    <property type="component" value="Chromosome"/>
</dbReference>